<evidence type="ECO:0000313" key="2">
    <source>
        <dbReference type="EMBL" id="KAF2280285.1"/>
    </source>
</evidence>
<name>A0A6A6JVM8_WESOR</name>
<accession>A0A6A6JVM8</accession>
<feature type="chain" id="PRO_5025361743" description="Avirulence Effector AvrLm4-7 domain-containing protein" evidence="1">
    <location>
        <begin position="16"/>
        <end position="131"/>
    </location>
</feature>
<dbReference type="AlphaFoldDB" id="A0A6A6JVM8"/>
<keyword evidence="1" id="KW-0732">Signal</keyword>
<sequence length="131" mass="14676">MKNLFLLALPLLASAAAVPAELETRADCKLTAHYRQDWIENALKRFQVKFSVEGGGIPPESFCDAMRAGHCWSAVSNVQCGFDPNLDGGSWRVDVSFVNTNAGYDAYKNCFQESANEWRRVHNTCDVDSRW</sequence>
<organism evidence="2 3">
    <name type="scientific">Westerdykella ornata</name>
    <dbReference type="NCBI Taxonomy" id="318751"/>
    <lineage>
        <taxon>Eukaryota</taxon>
        <taxon>Fungi</taxon>
        <taxon>Dikarya</taxon>
        <taxon>Ascomycota</taxon>
        <taxon>Pezizomycotina</taxon>
        <taxon>Dothideomycetes</taxon>
        <taxon>Pleosporomycetidae</taxon>
        <taxon>Pleosporales</taxon>
        <taxon>Sporormiaceae</taxon>
        <taxon>Westerdykella</taxon>
    </lineage>
</organism>
<evidence type="ECO:0000313" key="3">
    <source>
        <dbReference type="Proteomes" id="UP000800097"/>
    </source>
</evidence>
<feature type="signal peptide" evidence="1">
    <location>
        <begin position="1"/>
        <end position="15"/>
    </location>
</feature>
<keyword evidence="3" id="KW-1185">Reference proteome</keyword>
<proteinExistence type="predicted"/>
<dbReference type="Proteomes" id="UP000800097">
    <property type="component" value="Unassembled WGS sequence"/>
</dbReference>
<dbReference type="RefSeq" id="XP_033657823.1">
    <property type="nucleotide sequence ID" value="XM_033800620.1"/>
</dbReference>
<dbReference type="EMBL" id="ML986485">
    <property type="protein sequence ID" value="KAF2280285.1"/>
    <property type="molecule type" value="Genomic_DNA"/>
</dbReference>
<evidence type="ECO:0000256" key="1">
    <source>
        <dbReference type="SAM" id="SignalP"/>
    </source>
</evidence>
<dbReference type="GeneID" id="54553795"/>
<protein>
    <recommendedName>
        <fullName evidence="4">Avirulence Effector AvrLm4-7 domain-containing protein</fullName>
    </recommendedName>
</protein>
<gene>
    <name evidence="2" type="ORF">EI97DRAFT_455191</name>
</gene>
<evidence type="ECO:0008006" key="4">
    <source>
        <dbReference type="Google" id="ProtNLM"/>
    </source>
</evidence>
<reference evidence="2" key="1">
    <citation type="journal article" date="2020" name="Stud. Mycol.">
        <title>101 Dothideomycetes genomes: a test case for predicting lifestyles and emergence of pathogens.</title>
        <authorList>
            <person name="Haridas S."/>
            <person name="Albert R."/>
            <person name="Binder M."/>
            <person name="Bloem J."/>
            <person name="Labutti K."/>
            <person name="Salamov A."/>
            <person name="Andreopoulos B."/>
            <person name="Baker S."/>
            <person name="Barry K."/>
            <person name="Bills G."/>
            <person name="Bluhm B."/>
            <person name="Cannon C."/>
            <person name="Castanera R."/>
            <person name="Culley D."/>
            <person name="Daum C."/>
            <person name="Ezra D."/>
            <person name="Gonzalez J."/>
            <person name="Henrissat B."/>
            <person name="Kuo A."/>
            <person name="Liang C."/>
            <person name="Lipzen A."/>
            <person name="Lutzoni F."/>
            <person name="Magnuson J."/>
            <person name="Mondo S."/>
            <person name="Nolan M."/>
            <person name="Ohm R."/>
            <person name="Pangilinan J."/>
            <person name="Park H.-J."/>
            <person name="Ramirez L."/>
            <person name="Alfaro M."/>
            <person name="Sun H."/>
            <person name="Tritt A."/>
            <person name="Yoshinaga Y."/>
            <person name="Zwiers L.-H."/>
            <person name="Turgeon B."/>
            <person name="Goodwin S."/>
            <person name="Spatafora J."/>
            <person name="Crous P."/>
            <person name="Grigoriev I."/>
        </authorList>
    </citation>
    <scope>NUCLEOTIDE SEQUENCE</scope>
    <source>
        <strain evidence="2">CBS 379.55</strain>
    </source>
</reference>
<dbReference type="OrthoDB" id="4978380at2759"/>